<dbReference type="AlphaFoldDB" id="A0AAE0FAY9"/>
<evidence type="ECO:0000313" key="1">
    <source>
        <dbReference type="EMBL" id="KAK3256229.1"/>
    </source>
</evidence>
<name>A0AAE0FAY9_9CHLO</name>
<dbReference type="Proteomes" id="UP001190700">
    <property type="component" value="Unassembled WGS sequence"/>
</dbReference>
<comment type="caution">
    <text evidence="1">The sequence shown here is derived from an EMBL/GenBank/DDBJ whole genome shotgun (WGS) entry which is preliminary data.</text>
</comment>
<gene>
    <name evidence="1" type="ORF">CYMTET_34624</name>
</gene>
<dbReference type="EMBL" id="LGRX02021863">
    <property type="protein sequence ID" value="KAK3256229.1"/>
    <property type="molecule type" value="Genomic_DNA"/>
</dbReference>
<evidence type="ECO:0000313" key="2">
    <source>
        <dbReference type="Proteomes" id="UP001190700"/>
    </source>
</evidence>
<accession>A0AAE0FAY9</accession>
<sequence length="102" mass="11300">MCLDRVQPIAARVQRGAVKADRASSFWNDGSSCAFKFFGPVLRERLVDLWNAGLSVRLAHHQLNEQQTCTEEAARSAIQCLALGRSPEEALFYADWTGAGFL</sequence>
<keyword evidence="2" id="KW-1185">Reference proteome</keyword>
<reference evidence="1 2" key="1">
    <citation type="journal article" date="2015" name="Genome Biol. Evol.">
        <title>Comparative Genomics of a Bacterivorous Green Alga Reveals Evolutionary Causalities and Consequences of Phago-Mixotrophic Mode of Nutrition.</title>
        <authorList>
            <person name="Burns J.A."/>
            <person name="Paasch A."/>
            <person name="Narechania A."/>
            <person name="Kim E."/>
        </authorList>
    </citation>
    <scope>NUCLEOTIDE SEQUENCE [LARGE SCALE GENOMIC DNA]</scope>
    <source>
        <strain evidence="1 2">PLY_AMNH</strain>
    </source>
</reference>
<protein>
    <submittedName>
        <fullName evidence="1">Uncharacterized protein</fullName>
    </submittedName>
</protein>
<organism evidence="1 2">
    <name type="scientific">Cymbomonas tetramitiformis</name>
    <dbReference type="NCBI Taxonomy" id="36881"/>
    <lineage>
        <taxon>Eukaryota</taxon>
        <taxon>Viridiplantae</taxon>
        <taxon>Chlorophyta</taxon>
        <taxon>Pyramimonadophyceae</taxon>
        <taxon>Pyramimonadales</taxon>
        <taxon>Pyramimonadaceae</taxon>
        <taxon>Cymbomonas</taxon>
    </lineage>
</organism>
<proteinExistence type="predicted"/>